<accession>W0V0D7</accession>
<dbReference type="RefSeq" id="WP_081905276.1">
    <property type="nucleotide sequence ID" value="NZ_BCTH01000007.1"/>
</dbReference>
<protein>
    <submittedName>
        <fullName evidence="1">Uncharacterized protein</fullName>
    </submittedName>
</protein>
<dbReference type="HOGENOM" id="CLU_2316520_0_0_4"/>
<keyword evidence="2" id="KW-1185">Reference proteome</keyword>
<name>W0V0D7_9BURK</name>
<gene>
    <name evidence="1" type="ORF">GJA_1656</name>
</gene>
<dbReference type="Proteomes" id="UP000027604">
    <property type="component" value="Chromosome I"/>
</dbReference>
<dbReference type="eggNOG" id="ENOG50316C5">
    <property type="taxonomic scope" value="Bacteria"/>
</dbReference>
<dbReference type="KEGG" id="jag:GJA_1656"/>
<evidence type="ECO:0000313" key="2">
    <source>
        <dbReference type="Proteomes" id="UP000027604"/>
    </source>
</evidence>
<evidence type="ECO:0000313" key="1">
    <source>
        <dbReference type="EMBL" id="CDG82294.1"/>
    </source>
</evidence>
<dbReference type="EMBL" id="HG322949">
    <property type="protein sequence ID" value="CDG82294.1"/>
    <property type="molecule type" value="Genomic_DNA"/>
</dbReference>
<sequence>MIIRATLRNARPDEALEAELELAIGLVWGHLQARQFDQAYQLAKGCLLLWPKQRHLNAMAAYAQLEAGFEIPAPALKALHADGADAGWSAIMLRRAGNA</sequence>
<dbReference type="AlphaFoldDB" id="W0V0D7"/>
<proteinExistence type="predicted"/>
<reference evidence="1 2" key="1">
    <citation type="journal article" date="2015" name="Genome Announc.">
        <title>Genome Sequence of Mushroom Soft-Rot Pathogen Janthinobacterium agaricidamnosum.</title>
        <authorList>
            <person name="Graupner K."/>
            <person name="Lackner G."/>
            <person name="Hertweck C."/>
        </authorList>
    </citation>
    <scope>NUCLEOTIDE SEQUENCE [LARGE SCALE GENOMIC DNA]</scope>
    <source>
        <strain evidence="2">NBRC 102515 / DSM 9628</strain>
    </source>
</reference>
<dbReference type="STRING" id="1349767.GJA_1656"/>
<dbReference type="OrthoDB" id="8777936at2"/>
<dbReference type="PATRIC" id="fig|1349767.4.peg.3334"/>
<organism evidence="1 2">
    <name type="scientific">Janthinobacterium agaricidamnosum NBRC 102515 = DSM 9628</name>
    <dbReference type="NCBI Taxonomy" id="1349767"/>
    <lineage>
        <taxon>Bacteria</taxon>
        <taxon>Pseudomonadati</taxon>
        <taxon>Pseudomonadota</taxon>
        <taxon>Betaproteobacteria</taxon>
        <taxon>Burkholderiales</taxon>
        <taxon>Oxalobacteraceae</taxon>
        <taxon>Janthinobacterium</taxon>
    </lineage>
</organism>